<keyword evidence="8" id="KW-0333">Golgi apparatus</keyword>
<evidence type="ECO:0000256" key="13">
    <source>
        <dbReference type="RuleBase" id="RU365018"/>
    </source>
</evidence>
<dbReference type="AlphaFoldDB" id="A0AAV3ZHU7"/>
<evidence type="ECO:0000313" key="16">
    <source>
        <dbReference type="EMBL" id="GFN95475.1"/>
    </source>
</evidence>
<evidence type="ECO:0000256" key="10">
    <source>
        <dbReference type="ARBA" id="ARBA00023157"/>
    </source>
</evidence>
<keyword evidence="9 15" id="KW-0472">Membrane</keyword>
<evidence type="ECO:0000256" key="15">
    <source>
        <dbReference type="SAM" id="Phobius"/>
    </source>
</evidence>
<feature type="region of interest" description="Disordered" evidence="14">
    <location>
        <begin position="408"/>
        <end position="446"/>
    </location>
</feature>
<evidence type="ECO:0000256" key="1">
    <source>
        <dbReference type="ARBA" id="ARBA00004323"/>
    </source>
</evidence>
<evidence type="ECO:0000313" key="17">
    <source>
        <dbReference type="Proteomes" id="UP000735302"/>
    </source>
</evidence>
<dbReference type="GO" id="GO:0008476">
    <property type="term" value="F:protein-tyrosine sulfotransferase activity"/>
    <property type="evidence" value="ECO:0007669"/>
    <property type="project" value="UniProtKB-EC"/>
</dbReference>
<keyword evidence="4 13" id="KW-0808">Transferase</keyword>
<evidence type="ECO:0000256" key="6">
    <source>
        <dbReference type="ARBA" id="ARBA00022968"/>
    </source>
</evidence>
<evidence type="ECO:0000256" key="11">
    <source>
        <dbReference type="ARBA" id="ARBA00023180"/>
    </source>
</evidence>
<dbReference type="Proteomes" id="UP000735302">
    <property type="component" value="Unassembled WGS sequence"/>
</dbReference>
<dbReference type="Gene3D" id="3.40.50.300">
    <property type="entry name" value="P-loop containing nucleotide triphosphate hydrolases"/>
    <property type="match status" value="1"/>
</dbReference>
<keyword evidence="7 15" id="KW-1133">Transmembrane helix</keyword>
<protein>
    <recommendedName>
        <fullName evidence="3 13">Protein-tyrosine sulfotransferase</fullName>
        <ecNumber evidence="3 13">2.8.2.20</ecNumber>
    </recommendedName>
</protein>
<accession>A0AAV3ZHU7</accession>
<dbReference type="EC" id="2.8.2.20" evidence="3 13"/>
<evidence type="ECO:0000256" key="12">
    <source>
        <dbReference type="ARBA" id="ARBA00048460"/>
    </source>
</evidence>
<keyword evidence="10" id="KW-1015">Disulfide bond</keyword>
<dbReference type="InterPro" id="IPR027417">
    <property type="entry name" value="P-loop_NTPase"/>
</dbReference>
<evidence type="ECO:0000256" key="7">
    <source>
        <dbReference type="ARBA" id="ARBA00022989"/>
    </source>
</evidence>
<evidence type="ECO:0000256" key="4">
    <source>
        <dbReference type="ARBA" id="ARBA00022679"/>
    </source>
</evidence>
<keyword evidence="5 15" id="KW-0812">Transmembrane</keyword>
<comment type="function">
    <text evidence="13">Catalyzes the O-sulfation of tyrosine residues within acidic motifs of polypeptides, using 3'-phosphoadenylyl sulfate (PAPS) as cosubstrate.</text>
</comment>
<feature type="transmembrane region" description="Helical" evidence="15">
    <location>
        <begin position="60"/>
        <end position="78"/>
    </location>
</feature>
<dbReference type="Pfam" id="PF13469">
    <property type="entry name" value="Sulfotransfer_3"/>
    <property type="match status" value="1"/>
</dbReference>
<evidence type="ECO:0000256" key="3">
    <source>
        <dbReference type="ARBA" id="ARBA00013262"/>
    </source>
</evidence>
<dbReference type="FunFam" id="3.40.50.300:FF:000290">
    <property type="entry name" value="Protein-tyrosine sulfotransferase"/>
    <property type="match status" value="1"/>
</dbReference>
<comment type="caution">
    <text evidence="16">The sequence shown here is derived from an EMBL/GenBank/DDBJ whole genome shotgun (WGS) entry which is preliminary data.</text>
</comment>
<feature type="compositionally biased region" description="Low complexity" evidence="14">
    <location>
        <begin position="422"/>
        <end position="431"/>
    </location>
</feature>
<comment type="subcellular location">
    <subcellularLocation>
        <location evidence="1">Golgi apparatus membrane</location>
        <topology evidence="1">Single-pass type II membrane protein</topology>
    </subcellularLocation>
</comment>
<proteinExistence type="inferred from homology"/>
<evidence type="ECO:0000256" key="2">
    <source>
        <dbReference type="ARBA" id="ARBA00009988"/>
    </source>
</evidence>
<name>A0AAV3ZHU7_9GAST</name>
<feature type="compositionally biased region" description="Basic and acidic residues" evidence="14">
    <location>
        <begin position="408"/>
        <end position="419"/>
    </location>
</feature>
<dbReference type="PANTHER" id="PTHR12788">
    <property type="entry name" value="PROTEIN-TYROSINE SULFOTRANSFERASE 2"/>
    <property type="match status" value="1"/>
</dbReference>
<reference evidence="16 17" key="1">
    <citation type="journal article" date="2021" name="Elife">
        <title>Chloroplast acquisition without the gene transfer in kleptoplastic sea slugs, Plakobranchus ocellatus.</title>
        <authorList>
            <person name="Maeda T."/>
            <person name="Takahashi S."/>
            <person name="Yoshida T."/>
            <person name="Shimamura S."/>
            <person name="Takaki Y."/>
            <person name="Nagai Y."/>
            <person name="Toyoda A."/>
            <person name="Suzuki Y."/>
            <person name="Arimoto A."/>
            <person name="Ishii H."/>
            <person name="Satoh N."/>
            <person name="Nishiyama T."/>
            <person name="Hasebe M."/>
            <person name="Maruyama T."/>
            <person name="Minagawa J."/>
            <person name="Obokata J."/>
            <person name="Shigenobu S."/>
        </authorList>
    </citation>
    <scope>NUCLEOTIDE SEQUENCE [LARGE SCALE GENOMIC DNA]</scope>
</reference>
<gene>
    <name evidence="16" type="ORF">PoB_002198100</name>
</gene>
<evidence type="ECO:0000256" key="8">
    <source>
        <dbReference type="ARBA" id="ARBA00023034"/>
    </source>
</evidence>
<keyword evidence="17" id="KW-1185">Reference proteome</keyword>
<sequence>MGNRQGSNNILMRLTENKIEWRNMIANDCSRQVESTRFDSFAGRQTQAMGFCRQMGRPKLYLITLGLLFTLYVLYSFFPCDPGPRVVMVPRESTKYIYAPTNHSETRGKGANQLQAIPYDDQSPLIFVGGMPRSGTTLMRAMLDAHPDIRCGEETRVIPRILGIRMQWSRSPLEKKRLDEAGVTDQVIDSAVKAFILEIIAKHGEAAPHLCNKDPFTLKSTFYLTRLFPNAKFILMIRDGRAVVHSIITRQVTISGFDLKSYRASLAKWNNALEVMYSQCLRVGQSKCLPVYYEQLTLHPKEWMVRILKFLDIPWNESVLHHEQFIDKPGGIAISKVEKSTGQVIKPVNSAALSTWVGNIPIDVVKDMEHIAPMLRTLGYDPNANPPNYGQPDPAVADNTIHIKKNADFYRKREQELLHPEQQQQQQQQQQKPSESGEAGDSGRRR</sequence>
<dbReference type="InterPro" id="IPR026634">
    <property type="entry name" value="TPST-like"/>
</dbReference>
<dbReference type="GO" id="GO:0000139">
    <property type="term" value="C:Golgi membrane"/>
    <property type="evidence" value="ECO:0007669"/>
    <property type="project" value="UniProtKB-SubCell"/>
</dbReference>
<evidence type="ECO:0000256" key="14">
    <source>
        <dbReference type="SAM" id="MobiDB-lite"/>
    </source>
</evidence>
<evidence type="ECO:0000256" key="9">
    <source>
        <dbReference type="ARBA" id="ARBA00023136"/>
    </source>
</evidence>
<evidence type="ECO:0000256" key="5">
    <source>
        <dbReference type="ARBA" id="ARBA00022692"/>
    </source>
</evidence>
<dbReference type="EMBL" id="BLXT01002514">
    <property type="protein sequence ID" value="GFN95475.1"/>
    <property type="molecule type" value="Genomic_DNA"/>
</dbReference>
<keyword evidence="11" id="KW-0325">Glycoprotein</keyword>
<comment type="catalytic activity">
    <reaction evidence="12 13">
        <text>L-tyrosyl-[protein] + 3'-phosphoadenylyl sulfate = O-sulfo-L-tyrosine-[protein] + adenosine 3',5'-bisphosphate + H(+)</text>
        <dbReference type="Rhea" id="RHEA:16801"/>
        <dbReference type="Rhea" id="RHEA-COMP:10136"/>
        <dbReference type="Rhea" id="RHEA-COMP:11688"/>
        <dbReference type="ChEBI" id="CHEBI:15378"/>
        <dbReference type="ChEBI" id="CHEBI:46858"/>
        <dbReference type="ChEBI" id="CHEBI:58339"/>
        <dbReference type="ChEBI" id="CHEBI:58343"/>
        <dbReference type="ChEBI" id="CHEBI:65286"/>
        <dbReference type="EC" id="2.8.2.20"/>
    </reaction>
</comment>
<organism evidence="16 17">
    <name type="scientific">Plakobranchus ocellatus</name>
    <dbReference type="NCBI Taxonomy" id="259542"/>
    <lineage>
        <taxon>Eukaryota</taxon>
        <taxon>Metazoa</taxon>
        <taxon>Spiralia</taxon>
        <taxon>Lophotrochozoa</taxon>
        <taxon>Mollusca</taxon>
        <taxon>Gastropoda</taxon>
        <taxon>Heterobranchia</taxon>
        <taxon>Euthyneura</taxon>
        <taxon>Panpulmonata</taxon>
        <taxon>Sacoglossa</taxon>
        <taxon>Placobranchoidea</taxon>
        <taxon>Plakobranchidae</taxon>
        <taxon>Plakobranchus</taxon>
    </lineage>
</organism>
<dbReference type="PANTHER" id="PTHR12788:SF10">
    <property type="entry name" value="PROTEIN-TYROSINE SULFOTRANSFERASE"/>
    <property type="match status" value="1"/>
</dbReference>
<dbReference type="SUPFAM" id="SSF52540">
    <property type="entry name" value="P-loop containing nucleoside triphosphate hydrolases"/>
    <property type="match status" value="1"/>
</dbReference>
<comment type="similarity">
    <text evidence="2 13">Belongs to the protein sulfotransferase family.</text>
</comment>
<keyword evidence="6" id="KW-0735">Signal-anchor</keyword>